<feature type="chain" id="PRO_5038679469" description="YtkA-like domain-containing protein" evidence="1">
    <location>
        <begin position="21"/>
        <end position="254"/>
    </location>
</feature>
<dbReference type="EMBL" id="BMFR01000003">
    <property type="protein sequence ID" value="GGG70771.1"/>
    <property type="molecule type" value="Genomic_DNA"/>
</dbReference>
<dbReference type="PROSITE" id="PS51257">
    <property type="entry name" value="PROKAR_LIPOPROTEIN"/>
    <property type="match status" value="1"/>
</dbReference>
<feature type="domain" description="YtkA-like" evidence="2">
    <location>
        <begin position="33"/>
        <end position="115"/>
    </location>
</feature>
<reference evidence="3" key="2">
    <citation type="submission" date="2020-09" db="EMBL/GenBank/DDBJ databases">
        <authorList>
            <person name="Sun Q."/>
            <person name="Zhou Y."/>
        </authorList>
    </citation>
    <scope>NUCLEOTIDE SEQUENCE</scope>
    <source>
        <strain evidence="3">CGMCC 1.12754</strain>
    </source>
</reference>
<accession>A0A917M173</accession>
<keyword evidence="1" id="KW-0732">Signal</keyword>
<proteinExistence type="predicted"/>
<reference evidence="3" key="1">
    <citation type="journal article" date="2014" name="Int. J. Syst. Evol. Microbiol.">
        <title>Complete genome sequence of Corynebacterium casei LMG S-19264T (=DSM 44701T), isolated from a smear-ripened cheese.</title>
        <authorList>
            <consortium name="US DOE Joint Genome Institute (JGI-PGF)"/>
            <person name="Walter F."/>
            <person name="Albersmeier A."/>
            <person name="Kalinowski J."/>
            <person name="Ruckert C."/>
        </authorList>
    </citation>
    <scope>NUCLEOTIDE SEQUENCE</scope>
    <source>
        <strain evidence="3">CGMCC 1.12754</strain>
    </source>
</reference>
<feature type="domain" description="YtkA-like" evidence="2">
    <location>
        <begin position="155"/>
        <end position="236"/>
    </location>
</feature>
<sequence>MKKIVFLLVITALVSLTACGETKKDNEKNTEDELKTLDVEFKVPETADTGETVKLHALVTYGDEKVKDAEKVEFEYWEKGKEDDSTKIESTNNEDGTYSAEVTFDHDGVYEMYAHVTAEGLHTMPKKSITVGDGTVAENEDEQHDEANGHEHSAHAEGFSMHFMKPENVKVNQENDMTVHLQMDETPLENASVRYEIWNEESPDKHEWVETEEANPGEYKAIHLFKKSGSYVVVVHVENDEGLHEHEEHQIKVN</sequence>
<feature type="signal peptide" evidence="1">
    <location>
        <begin position="1"/>
        <end position="20"/>
    </location>
</feature>
<name>A0A917M173_9BACI</name>
<evidence type="ECO:0000313" key="3">
    <source>
        <dbReference type="EMBL" id="GGG70771.1"/>
    </source>
</evidence>
<protein>
    <recommendedName>
        <fullName evidence="2">YtkA-like domain-containing protein</fullName>
    </recommendedName>
</protein>
<dbReference type="InterPro" id="IPR032693">
    <property type="entry name" value="YtkA-like_dom"/>
</dbReference>
<evidence type="ECO:0000313" key="4">
    <source>
        <dbReference type="Proteomes" id="UP000622860"/>
    </source>
</evidence>
<dbReference type="AlphaFoldDB" id="A0A917M173"/>
<comment type="caution">
    <text evidence="3">The sequence shown here is derived from an EMBL/GenBank/DDBJ whole genome shotgun (WGS) entry which is preliminary data.</text>
</comment>
<keyword evidence="4" id="KW-1185">Reference proteome</keyword>
<dbReference type="RefSeq" id="WP_188454616.1">
    <property type="nucleotide sequence ID" value="NZ_BMFR01000003.1"/>
</dbReference>
<organism evidence="3 4">
    <name type="scientific">Virgibacillus oceani</name>
    <dbReference type="NCBI Taxonomy" id="1479511"/>
    <lineage>
        <taxon>Bacteria</taxon>
        <taxon>Bacillati</taxon>
        <taxon>Bacillota</taxon>
        <taxon>Bacilli</taxon>
        <taxon>Bacillales</taxon>
        <taxon>Bacillaceae</taxon>
        <taxon>Virgibacillus</taxon>
    </lineage>
</organism>
<evidence type="ECO:0000256" key="1">
    <source>
        <dbReference type="SAM" id="SignalP"/>
    </source>
</evidence>
<gene>
    <name evidence="3" type="ORF">GCM10011398_13660</name>
</gene>
<dbReference type="Pfam" id="PF13115">
    <property type="entry name" value="YtkA"/>
    <property type="match status" value="2"/>
</dbReference>
<evidence type="ECO:0000259" key="2">
    <source>
        <dbReference type="Pfam" id="PF13115"/>
    </source>
</evidence>
<dbReference type="Proteomes" id="UP000622860">
    <property type="component" value="Unassembled WGS sequence"/>
</dbReference>